<dbReference type="PANTHER" id="PTHR23316">
    <property type="entry name" value="IMPORTIN ALPHA"/>
    <property type="match status" value="1"/>
</dbReference>
<dbReference type="Pfam" id="PF00514">
    <property type="entry name" value="Arm"/>
    <property type="match status" value="2"/>
</dbReference>
<dbReference type="Gene3D" id="1.25.10.10">
    <property type="entry name" value="Leucine-rich Repeat Variant"/>
    <property type="match status" value="1"/>
</dbReference>
<dbReference type="InterPro" id="IPR016024">
    <property type="entry name" value="ARM-type_fold"/>
</dbReference>
<protein>
    <submittedName>
        <fullName evidence="4">Uncharacterized protein</fullName>
    </submittedName>
</protein>
<dbReference type="SMART" id="SM00185">
    <property type="entry name" value="ARM"/>
    <property type="match status" value="2"/>
</dbReference>
<reference evidence="4" key="1">
    <citation type="submission" date="2023-03" db="EMBL/GenBank/DDBJ databases">
        <title>Chromosome-level genomes of two armyworms, Mythimna separata and Mythimna loreyi, provide insights into the biosynthesis and reception of sex pheromones.</title>
        <authorList>
            <person name="Zhao H."/>
        </authorList>
    </citation>
    <scope>NUCLEOTIDE SEQUENCE</scope>
    <source>
        <strain evidence="4">BeijingLab</strain>
        <tissue evidence="4">Pupa</tissue>
    </source>
</reference>
<evidence type="ECO:0000313" key="4">
    <source>
        <dbReference type="EMBL" id="KAJ8707812.1"/>
    </source>
</evidence>
<dbReference type="InterPro" id="IPR032413">
    <property type="entry name" value="Arm_3"/>
</dbReference>
<evidence type="ECO:0000256" key="2">
    <source>
        <dbReference type="ARBA" id="ARBA00022448"/>
    </source>
</evidence>
<dbReference type="Pfam" id="PF16186">
    <property type="entry name" value="Arm_3"/>
    <property type="match status" value="1"/>
</dbReference>
<evidence type="ECO:0000256" key="1">
    <source>
        <dbReference type="ARBA" id="ARBA00010394"/>
    </source>
</evidence>
<dbReference type="EMBL" id="JARGEI010000027">
    <property type="protein sequence ID" value="KAJ8707812.1"/>
    <property type="molecule type" value="Genomic_DNA"/>
</dbReference>
<dbReference type="Proteomes" id="UP001231518">
    <property type="component" value="Chromosome 28"/>
</dbReference>
<dbReference type="GO" id="GO:0015031">
    <property type="term" value="P:protein transport"/>
    <property type="evidence" value="ECO:0007669"/>
    <property type="project" value="UniProtKB-KW"/>
</dbReference>
<evidence type="ECO:0000313" key="5">
    <source>
        <dbReference type="Proteomes" id="UP001231518"/>
    </source>
</evidence>
<evidence type="ECO:0000256" key="3">
    <source>
        <dbReference type="ARBA" id="ARBA00022927"/>
    </source>
</evidence>
<keyword evidence="2" id="KW-0813">Transport</keyword>
<proteinExistence type="inferred from homology"/>
<gene>
    <name evidence="4" type="ORF">PYW07_011489</name>
</gene>
<dbReference type="AlphaFoldDB" id="A0AAD7Y9G0"/>
<dbReference type="InterPro" id="IPR011989">
    <property type="entry name" value="ARM-like"/>
</dbReference>
<dbReference type="InterPro" id="IPR000225">
    <property type="entry name" value="Armadillo"/>
</dbReference>
<keyword evidence="3" id="KW-0653">Protein transport</keyword>
<comment type="similarity">
    <text evidence="1">Belongs to the importin alpha family.</text>
</comment>
<comment type="caution">
    <text evidence="4">The sequence shown here is derived from an EMBL/GenBank/DDBJ whole genome shotgun (WGS) entry which is preliminary data.</text>
</comment>
<keyword evidence="5" id="KW-1185">Reference proteome</keyword>
<sequence>MKEAAWAVSNILAGTQPQIQRAIDSGVLVHLLHVLATEDIKCQKEAAWAITNLCLGGTPEQLDSLISAGFLEPYCQLLSAPDHRAISVVLDGLTNLLQAAVKYGQVEALCLRLEEIGALDQIENLQQHENESIYKKVLHILDNYFAEQDDPNAQPTQTEDEYQFGTAGNHNINF</sequence>
<organism evidence="4 5">
    <name type="scientific">Mythimna separata</name>
    <name type="common">Oriental armyworm</name>
    <name type="synonym">Pseudaletia separata</name>
    <dbReference type="NCBI Taxonomy" id="271217"/>
    <lineage>
        <taxon>Eukaryota</taxon>
        <taxon>Metazoa</taxon>
        <taxon>Ecdysozoa</taxon>
        <taxon>Arthropoda</taxon>
        <taxon>Hexapoda</taxon>
        <taxon>Insecta</taxon>
        <taxon>Pterygota</taxon>
        <taxon>Neoptera</taxon>
        <taxon>Endopterygota</taxon>
        <taxon>Lepidoptera</taxon>
        <taxon>Glossata</taxon>
        <taxon>Ditrysia</taxon>
        <taxon>Noctuoidea</taxon>
        <taxon>Noctuidae</taxon>
        <taxon>Noctuinae</taxon>
        <taxon>Hadenini</taxon>
        <taxon>Mythimna</taxon>
    </lineage>
</organism>
<accession>A0AAD7Y9G0</accession>
<name>A0AAD7Y9G0_MYTSE</name>
<dbReference type="SUPFAM" id="SSF48371">
    <property type="entry name" value="ARM repeat"/>
    <property type="match status" value="1"/>
</dbReference>